<dbReference type="AlphaFoldDB" id="A0A7S2H5E8"/>
<sequence length="710" mass="77721">MDESISTLGQSLSTDCTECYERISHGSQSEDTDDDVRWVEPSCSPDCVTPVLSLRYTSTDNAESLPVGCRVAASSSKEEFSDRRETPPAVVIPTLKHRRKEEMLSHGSTDHSRWSVSLLLINGGLLLAVAAVSLSMLNIALLRERQHLLDSISHKVESSLLPDIVVDRSPDQPERERCVGIGGACPLTVNGSSATEYSFQEEESHGVPTWLLQGPTPDIIQDWLSFDARNGDIREEGTTPQVENDIPISSSRDVVVSPSGIPPTIGSPDVLNAETRRWLEDLDTTGGGGVANSNDELIEFAQELYKSSFQEEPVRIAVMGQSGVGKSTLVNTLRGLSPDAPGAARVSVTQMTGVKSEVAKEGYVSSFYPSVVYHDLPGCGTTQWPRDSYVERFNLPEAFDAYILVTERRVDESDVWLHTLLRNHSKPVFVVRNKVNIDLVQEQEDNGMSFEKTTCAIASELAQEFNLERPSDAYLISAKLRDMERFDFPRLKADIGRSLGAVKRNKFTLSLSDYATSILDDKEKIAEDVVRNHALVTVATAGLNPIKVFGTALDFVVVWSMNQHVARVFGITEEQVREALGMRGGIASHGRHALDGLAIDATAVVSDFGGKFLAEEAIRQLLTCKSSVCISSAAKFIPVVGDIFAGMTTFVLMRLLGQHVVAEARKAADKINKIRLQLDDHQQPSSYRELYGPAQTGIVSQSCDAGYLCE</sequence>
<dbReference type="InterPro" id="IPR051515">
    <property type="entry name" value="IRG"/>
</dbReference>
<dbReference type="PANTHER" id="PTHR32341">
    <property type="entry name" value="INTERFERON-INDUCIBLE GTPASE"/>
    <property type="match status" value="1"/>
</dbReference>
<keyword evidence="5" id="KW-0472">Membrane</keyword>
<keyword evidence="3" id="KW-0378">Hydrolase</keyword>
<evidence type="ECO:0000256" key="5">
    <source>
        <dbReference type="SAM" id="Phobius"/>
    </source>
</evidence>
<reference evidence="7" key="1">
    <citation type="submission" date="2021-01" db="EMBL/GenBank/DDBJ databases">
        <authorList>
            <person name="Corre E."/>
            <person name="Pelletier E."/>
            <person name="Niang G."/>
            <person name="Scheremetjew M."/>
            <person name="Finn R."/>
            <person name="Kale V."/>
            <person name="Holt S."/>
            <person name="Cochrane G."/>
            <person name="Meng A."/>
            <person name="Brown T."/>
            <person name="Cohen L."/>
        </authorList>
    </citation>
    <scope>NUCLEOTIDE SEQUENCE</scope>
    <source>
        <strain evidence="7">CCMP1381</strain>
    </source>
</reference>
<dbReference type="InterPro" id="IPR007743">
    <property type="entry name" value="Immunity-related_GTPase-like"/>
</dbReference>
<dbReference type="EMBL" id="HBGS01057272">
    <property type="protein sequence ID" value="CAD9481014.1"/>
    <property type="molecule type" value="Transcribed_RNA"/>
</dbReference>
<evidence type="ECO:0000256" key="1">
    <source>
        <dbReference type="ARBA" id="ARBA00005429"/>
    </source>
</evidence>
<proteinExistence type="inferred from homology"/>
<feature type="transmembrane region" description="Helical" evidence="5">
    <location>
        <begin position="118"/>
        <end position="142"/>
    </location>
</feature>
<dbReference type="GO" id="GO:0003924">
    <property type="term" value="F:GTPase activity"/>
    <property type="evidence" value="ECO:0007669"/>
    <property type="project" value="TreeGrafter"/>
</dbReference>
<keyword evidence="2" id="KW-0547">Nucleotide-binding</keyword>
<evidence type="ECO:0000259" key="6">
    <source>
        <dbReference type="PROSITE" id="PS51716"/>
    </source>
</evidence>
<evidence type="ECO:0000313" key="7">
    <source>
        <dbReference type="EMBL" id="CAD9481014.1"/>
    </source>
</evidence>
<dbReference type="PROSITE" id="PS51716">
    <property type="entry name" value="G_IRG"/>
    <property type="match status" value="1"/>
</dbReference>
<evidence type="ECO:0000256" key="2">
    <source>
        <dbReference type="ARBA" id="ARBA00022741"/>
    </source>
</evidence>
<dbReference type="SUPFAM" id="SSF52540">
    <property type="entry name" value="P-loop containing nucleoside triphosphate hydrolases"/>
    <property type="match status" value="1"/>
</dbReference>
<keyword evidence="5" id="KW-1133">Transmembrane helix</keyword>
<keyword evidence="4" id="KW-0342">GTP-binding</keyword>
<feature type="domain" description="IRG-type G" evidence="6">
    <location>
        <begin position="312"/>
        <end position="498"/>
    </location>
</feature>
<dbReference type="GO" id="GO:0016020">
    <property type="term" value="C:membrane"/>
    <property type="evidence" value="ECO:0007669"/>
    <property type="project" value="InterPro"/>
</dbReference>
<dbReference type="InterPro" id="IPR030385">
    <property type="entry name" value="G_IRG_dom"/>
</dbReference>
<dbReference type="Pfam" id="PF05049">
    <property type="entry name" value="IIGP"/>
    <property type="match status" value="1"/>
</dbReference>
<name>A0A7S2H5E8_9STRA</name>
<evidence type="ECO:0000256" key="3">
    <source>
        <dbReference type="ARBA" id="ARBA00022801"/>
    </source>
</evidence>
<dbReference type="InterPro" id="IPR027417">
    <property type="entry name" value="P-loop_NTPase"/>
</dbReference>
<evidence type="ECO:0000256" key="4">
    <source>
        <dbReference type="ARBA" id="ARBA00023134"/>
    </source>
</evidence>
<keyword evidence="5" id="KW-0812">Transmembrane</keyword>
<accession>A0A7S2H5E8</accession>
<protein>
    <recommendedName>
        <fullName evidence="6">IRG-type G domain-containing protein</fullName>
    </recommendedName>
</protein>
<gene>
    <name evidence="7" type="ORF">DSPE1174_LOCUS29878</name>
</gene>
<dbReference type="Gene3D" id="3.40.50.300">
    <property type="entry name" value="P-loop containing nucleotide triphosphate hydrolases"/>
    <property type="match status" value="1"/>
</dbReference>
<organism evidence="7">
    <name type="scientific">Octactis speculum</name>
    <dbReference type="NCBI Taxonomy" id="3111310"/>
    <lineage>
        <taxon>Eukaryota</taxon>
        <taxon>Sar</taxon>
        <taxon>Stramenopiles</taxon>
        <taxon>Ochrophyta</taxon>
        <taxon>Dictyochophyceae</taxon>
        <taxon>Dictyochales</taxon>
        <taxon>Dictyochaceae</taxon>
        <taxon>Octactis</taxon>
    </lineage>
</organism>
<comment type="similarity">
    <text evidence="1">Belongs to the TRAFAC class dynamin-like GTPase superfamily. IRG family.</text>
</comment>
<dbReference type="GO" id="GO:0005525">
    <property type="term" value="F:GTP binding"/>
    <property type="evidence" value="ECO:0007669"/>
    <property type="project" value="UniProtKB-KW"/>
</dbReference>
<dbReference type="PANTHER" id="PTHR32341:SF17">
    <property type="entry name" value="IRG-TYPE G DOMAIN-CONTAINING PROTEIN"/>
    <property type="match status" value="1"/>
</dbReference>